<evidence type="ECO:0000313" key="10">
    <source>
        <dbReference type="Ensembl" id="ENSPKIP00000011997.1"/>
    </source>
</evidence>
<keyword evidence="11" id="KW-1185">Reference proteome</keyword>
<evidence type="ECO:0000256" key="4">
    <source>
        <dbReference type="ARBA" id="ARBA00022692"/>
    </source>
</evidence>
<feature type="transmembrane region" description="Helical" evidence="9">
    <location>
        <begin position="181"/>
        <end position="201"/>
    </location>
</feature>
<keyword evidence="3" id="KW-0813">Transport</keyword>
<proteinExistence type="inferred from homology"/>
<dbReference type="Ensembl" id="ENSPKIT00000036380.1">
    <property type="protein sequence ID" value="ENSPKIP00000011997.1"/>
    <property type="gene ID" value="ENSPKIG00000025663.1"/>
</dbReference>
<dbReference type="PANTHER" id="PTHR32261:SF4">
    <property type="entry name" value="CALCIUM HOMEOSTASIS MODULATOR PROTEIN 6"/>
    <property type="match status" value="1"/>
</dbReference>
<evidence type="ECO:0000313" key="11">
    <source>
        <dbReference type="Proteomes" id="UP000261540"/>
    </source>
</evidence>
<keyword evidence="8" id="KW-0407">Ion channel</keyword>
<evidence type="ECO:0000256" key="7">
    <source>
        <dbReference type="ARBA" id="ARBA00023136"/>
    </source>
</evidence>
<dbReference type="STRING" id="1676925.ENSPKIP00000011997"/>
<dbReference type="KEGG" id="pki:111844520"/>
<dbReference type="Pfam" id="PF14798">
    <property type="entry name" value="Ca_hom_mod"/>
    <property type="match status" value="1"/>
</dbReference>
<dbReference type="GO" id="GO:1904669">
    <property type="term" value="P:ATP export"/>
    <property type="evidence" value="ECO:0007669"/>
    <property type="project" value="UniProtKB-ARBA"/>
</dbReference>
<feature type="transmembrane region" description="Helical" evidence="9">
    <location>
        <begin position="99"/>
        <end position="120"/>
    </location>
</feature>
<name>A0A3B3QZP4_9TELE</name>
<organism evidence="10 11">
    <name type="scientific">Paramormyrops kingsleyae</name>
    <dbReference type="NCBI Taxonomy" id="1676925"/>
    <lineage>
        <taxon>Eukaryota</taxon>
        <taxon>Metazoa</taxon>
        <taxon>Chordata</taxon>
        <taxon>Craniata</taxon>
        <taxon>Vertebrata</taxon>
        <taxon>Euteleostomi</taxon>
        <taxon>Actinopterygii</taxon>
        <taxon>Neopterygii</taxon>
        <taxon>Teleostei</taxon>
        <taxon>Osteoglossocephala</taxon>
        <taxon>Osteoglossomorpha</taxon>
        <taxon>Osteoglossiformes</taxon>
        <taxon>Mormyridae</taxon>
        <taxon>Paramormyrops</taxon>
    </lineage>
</organism>
<evidence type="ECO:0000256" key="1">
    <source>
        <dbReference type="ARBA" id="ARBA00004141"/>
    </source>
</evidence>
<evidence type="ECO:0000256" key="8">
    <source>
        <dbReference type="ARBA" id="ARBA00023303"/>
    </source>
</evidence>
<dbReference type="OrthoDB" id="5962981at2759"/>
<reference evidence="10" key="2">
    <citation type="submission" date="2025-09" db="UniProtKB">
        <authorList>
            <consortium name="Ensembl"/>
        </authorList>
    </citation>
    <scope>IDENTIFICATION</scope>
</reference>
<sequence length="318" mass="35309">MDKFKLLSSFVQKQQTTLGFSLVALLTAGGEQIFSTVVFRCPCNSWNLVYGSVFLFVPALVLLALGYIINNKTWRLFTGLCKGAQQQCHFKQALTRWQVFLQISISAVVAPVSWIAVALLNGVYFECTLTGVNATLFREHLCSGKTKACLEELNLFPCGKGSVPAAERDDVLLGIRAESQVLGWLLIAAVTVFGLLFTCVAKCKSPVSYLQLKFWQEYTNKESSLLEKHMAQNAECLAERNLKSFFQQTPPEPVLTPSNKAWQKISSLYSFSTKHQNYSLLQKYVETAHGDKCMSQKSDPGEPAPAALGFVDEGKTMF</sequence>
<keyword evidence="6" id="KW-0406">Ion transport</keyword>
<dbReference type="GeneID" id="111844520"/>
<protein>
    <submittedName>
        <fullName evidence="10">Calcium homeostasis modulator family member 6</fullName>
    </submittedName>
</protein>
<dbReference type="GeneTree" id="ENSGT01030000234610"/>
<dbReference type="InterPro" id="IPR029569">
    <property type="entry name" value="CALHM"/>
</dbReference>
<keyword evidence="5 9" id="KW-1133">Transmembrane helix</keyword>
<comment type="similarity">
    <text evidence="2">Belongs to the CALHM family.</text>
</comment>
<keyword evidence="7 9" id="KW-0472">Membrane</keyword>
<dbReference type="RefSeq" id="XP_023668830.1">
    <property type="nucleotide sequence ID" value="XM_023813062.2"/>
</dbReference>
<feature type="transmembrane region" description="Helical" evidence="9">
    <location>
        <begin position="50"/>
        <end position="69"/>
    </location>
</feature>
<evidence type="ECO:0000256" key="2">
    <source>
        <dbReference type="ARBA" id="ARBA00008497"/>
    </source>
</evidence>
<evidence type="ECO:0000256" key="5">
    <source>
        <dbReference type="ARBA" id="ARBA00022989"/>
    </source>
</evidence>
<dbReference type="Proteomes" id="UP000261540">
    <property type="component" value="Unplaced"/>
</dbReference>
<dbReference type="PANTHER" id="PTHR32261">
    <property type="entry name" value="CALCIUM HOMEOSTASIS MODULATOR PROTEIN"/>
    <property type="match status" value="1"/>
</dbReference>
<comment type="subcellular location">
    <subcellularLocation>
        <location evidence="1">Membrane</location>
        <topology evidence="1">Multi-pass membrane protein</topology>
    </subcellularLocation>
</comment>
<dbReference type="GO" id="GO:0005261">
    <property type="term" value="F:monoatomic cation channel activity"/>
    <property type="evidence" value="ECO:0007669"/>
    <property type="project" value="TreeGrafter"/>
</dbReference>
<evidence type="ECO:0000256" key="3">
    <source>
        <dbReference type="ARBA" id="ARBA00022448"/>
    </source>
</evidence>
<evidence type="ECO:0000256" key="6">
    <source>
        <dbReference type="ARBA" id="ARBA00023065"/>
    </source>
</evidence>
<evidence type="ECO:0000256" key="9">
    <source>
        <dbReference type="SAM" id="Phobius"/>
    </source>
</evidence>
<reference evidence="10" key="1">
    <citation type="submission" date="2025-08" db="UniProtKB">
        <authorList>
            <consortium name="Ensembl"/>
        </authorList>
    </citation>
    <scope>IDENTIFICATION</scope>
</reference>
<keyword evidence="4 9" id="KW-0812">Transmembrane</keyword>
<dbReference type="AlphaFoldDB" id="A0A3B3QZP4"/>
<accession>A0A3B3QZP4</accession>
<dbReference type="GO" id="GO:0005886">
    <property type="term" value="C:plasma membrane"/>
    <property type="evidence" value="ECO:0007669"/>
    <property type="project" value="TreeGrafter"/>
</dbReference>